<dbReference type="AlphaFoldDB" id="A0A3R5UU98"/>
<evidence type="ECO:0000256" key="1">
    <source>
        <dbReference type="ARBA" id="ARBA00004442"/>
    </source>
</evidence>
<sequence>MLYNLRSIVFTSLLLAILTAGVRAEEKDWNYSVGGGVMYGAAYEGSDKYVVKAVPDVSVEYKEGVFFAGIMGGIGGYPVLTEDYKLGAAVGFDFGRSEDDDKGNLRGMGDIDMSATLSLMGEYSFGPLQVSGKATKGTEDYGTTATVELGTMFPIGDKLMIMASVGSTWADNDHMESYFGVSQKQAARSTYSRYDAEAGLKSVGFALGAFYNITESWDVKLMINGDQFLGDAADSPLTKDDFNPSVFFTTGFNF</sequence>
<proteinExistence type="inferred from homology"/>
<evidence type="ECO:0000256" key="6">
    <source>
        <dbReference type="SAM" id="SignalP"/>
    </source>
</evidence>
<dbReference type="InterPro" id="IPR010583">
    <property type="entry name" value="MipA"/>
</dbReference>
<gene>
    <name evidence="7" type="ORF">EP073_04240</name>
</gene>
<evidence type="ECO:0000256" key="5">
    <source>
        <dbReference type="ARBA" id="ARBA00023237"/>
    </source>
</evidence>
<keyword evidence="8" id="KW-1185">Reference proteome</keyword>
<dbReference type="PANTHER" id="PTHR38776">
    <property type="entry name" value="MLTA-INTERACTING PROTEIN-RELATED"/>
    <property type="match status" value="1"/>
</dbReference>
<name>A0A3R5UU98_9BACT</name>
<dbReference type="Pfam" id="PF06629">
    <property type="entry name" value="MipA"/>
    <property type="match status" value="1"/>
</dbReference>
<organism evidence="7 8">
    <name type="scientific">Geovibrio thiophilus</name>
    <dbReference type="NCBI Taxonomy" id="139438"/>
    <lineage>
        <taxon>Bacteria</taxon>
        <taxon>Pseudomonadati</taxon>
        <taxon>Deferribacterota</taxon>
        <taxon>Deferribacteres</taxon>
        <taxon>Deferribacterales</taxon>
        <taxon>Geovibrionaceae</taxon>
        <taxon>Geovibrio</taxon>
    </lineage>
</organism>
<evidence type="ECO:0000256" key="2">
    <source>
        <dbReference type="ARBA" id="ARBA00005722"/>
    </source>
</evidence>
<evidence type="ECO:0000313" key="7">
    <source>
        <dbReference type="EMBL" id="QAR32645.1"/>
    </source>
</evidence>
<keyword evidence="3 6" id="KW-0732">Signal</keyword>
<accession>A0A3R5UU98</accession>
<keyword evidence="4" id="KW-0472">Membrane</keyword>
<evidence type="ECO:0000313" key="8">
    <source>
        <dbReference type="Proteomes" id="UP000287502"/>
    </source>
</evidence>
<dbReference type="RefSeq" id="WP_128465932.1">
    <property type="nucleotide sequence ID" value="NZ_CP035108.1"/>
</dbReference>
<comment type="similarity">
    <text evidence="2">Belongs to the MipA/OmpV family.</text>
</comment>
<protein>
    <submittedName>
        <fullName evidence="7">MipA/OmpV family protein</fullName>
    </submittedName>
</protein>
<evidence type="ECO:0000256" key="4">
    <source>
        <dbReference type="ARBA" id="ARBA00023136"/>
    </source>
</evidence>
<dbReference type="KEGG" id="gtl:EP073_04240"/>
<dbReference type="OrthoDB" id="5462484at2"/>
<feature type="chain" id="PRO_5018560036" evidence="6">
    <location>
        <begin position="25"/>
        <end position="254"/>
    </location>
</feature>
<dbReference type="PANTHER" id="PTHR38776:SF1">
    <property type="entry name" value="MLTA-INTERACTING PROTEIN-RELATED"/>
    <property type="match status" value="1"/>
</dbReference>
<dbReference type="EMBL" id="CP035108">
    <property type="protein sequence ID" value="QAR32645.1"/>
    <property type="molecule type" value="Genomic_DNA"/>
</dbReference>
<feature type="signal peptide" evidence="6">
    <location>
        <begin position="1"/>
        <end position="24"/>
    </location>
</feature>
<keyword evidence="5" id="KW-0998">Cell outer membrane</keyword>
<reference evidence="7 8" key="1">
    <citation type="submission" date="2019-01" db="EMBL/GenBank/DDBJ databases">
        <title>Geovibrio thiophilus DSM 11263, complete genome.</title>
        <authorList>
            <person name="Spring S."/>
            <person name="Bunk B."/>
            <person name="Sproer C."/>
        </authorList>
    </citation>
    <scope>NUCLEOTIDE SEQUENCE [LARGE SCALE GENOMIC DNA]</scope>
    <source>
        <strain evidence="7 8">DSM 11263</strain>
    </source>
</reference>
<dbReference type="GO" id="GO:0009279">
    <property type="term" value="C:cell outer membrane"/>
    <property type="evidence" value="ECO:0007669"/>
    <property type="project" value="UniProtKB-SubCell"/>
</dbReference>
<comment type="subcellular location">
    <subcellularLocation>
        <location evidence="1">Cell outer membrane</location>
    </subcellularLocation>
</comment>
<dbReference type="Proteomes" id="UP000287502">
    <property type="component" value="Chromosome"/>
</dbReference>
<evidence type="ECO:0000256" key="3">
    <source>
        <dbReference type="ARBA" id="ARBA00022729"/>
    </source>
</evidence>